<feature type="region of interest" description="Disordered" evidence="1">
    <location>
        <begin position="153"/>
        <end position="199"/>
    </location>
</feature>
<evidence type="ECO:0000313" key="3">
    <source>
        <dbReference type="Proteomes" id="UP000231569"/>
    </source>
</evidence>
<dbReference type="Proteomes" id="UP000231569">
    <property type="component" value="Unassembled WGS sequence"/>
</dbReference>
<gene>
    <name evidence="2" type="ORF">COU89_00420</name>
</gene>
<name>A0A2M8KVL1_9BACT</name>
<dbReference type="EMBL" id="PFEE01000008">
    <property type="protein sequence ID" value="PJE63958.1"/>
    <property type="molecule type" value="Genomic_DNA"/>
</dbReference>
<comment type="caution">
    <text evidence="2">The sequence shown here is derived from an EMBL/GenBank/DDBJ whole genome shotgun (WGS) entry which is preliminary data.</text>
</comment>
<evidence type="ECO:0000313" key="2">
    <source>
        <dbReference type="EMBL" id="PJE63958.1"/>
    </source>
</evidence>
<sequence length="293" mass="32252">MRYWYTILLFLLYVFSVVVVRAEVNLSNYCKDGWYNLPGFENNCSRAPQCGGVSYEETENMSYDWNRCLGDGKDGRGGKACAGIIPACCYALEKTGNALMCNWPERGYCHPTQCEKIQGNRQNCGSPIKTWCLSIDGHDSIPYISLEQRMGLPPTQPTSTTAPTQSPVATPTTGVTLQTPTNTIAPTRDDRPRGSAPTVAVSPLPVVTIQFGTVGQSEIVIPTDEPEPIVLRIIDFSSIRTAVPPEVVVKNVAYALDSPRTTLNQLLAIDKVIEGTTTHWFARLIQFMTLLVQ</sequence>
<feature type="compositionally biased region" description="Low complexity" evidence="1">
    <location>
        <begin position="157"/>
        <end position="183"/>
    </location>
</feature>
<organism evidence="2 3">
    <name type="scientific">Candidatus Roizmanbacteria bacterium CG10_big_fil_rev_8_21_14_0_10_45_7</name>
    <dbReference type="NCBI Taxonomy" id="1974854"/>
    <lineage>
        <taxon>Bacteria</taxon>
        <taxon>Candidatus Roizmaniibacteriota</taxon>
    </lineage>
</organism>
<protein>
    <submittedName>
        <fullName evidence="2">Uncharacterized protein</fullName>
    </submittedName>
</protein>
<accession>A0A2M8KVL1</accession>
<evidence type="ECO:0000256" key="1">
    <source>
        <dbReference type="SAM" id="MobiDB-lite"/>
    </source>
</evidence>
<proteinExistence type="predicted"/>
<dbReference type="AlphaFoldDB" id="A0A2M8KVL1"/>
<reference evidence="3" key="1">
    <citation type="submission" date="2017-09" db="EMBL/GenBank/DDBJ databases">
        <title>Depth-based differentiation of microbial function through sediment-hosted aquifers and enrichment of novel symbionts in the deep terrestrial subsurface.</title>
        <authorList>
            <person name="Probst A.J."/>
            <person name="Ladd B."/>
            <person name="Jarett J.K."/>
            <person name="Geller-Mcgrath D.E."/>
            <person name="Sieber C.M.K."/>
            <person name="Emerson J.B."/>
            <person name="Anantharaman K."/>
            <person name="Thomas B.C."/>
            <person name="Malmstrom R."/>
            <person name="Stieglmeier M."/>
            <person name="Klingl A."/>
            <person name="Woyke T."/>
            <person name="Ryan C.M."/>
            <person name="Banfield J.F."/>
        </authorList>
    </citation>
    <scope>NUCLEOTIDE SEQUENCE [LARGE SCALE GENOMIC DNA]</scope>
</reference>